<evidence type="ECO:0000256" key="13">
    <source>
        <dbReference type="ARBA" id="ARBA00023237"/>
    </source>
</evidence>
<dbReference type="PANTHER" id="PTHR32552">
    <property type="entry name" value="FERRICHROME IRON RECEPTOR-RELATED"/>
    <property type="match status" value="1"/>
</dbReference>
<keyword evidence="8" id="KW-0408">Iron</keyword>
<dbReference type="GO" id="GO:0015344">
    <property type="term" value="F:siderophore uptake transmembrane transporter activity"/>
    <property type="evidence" value="ECO:0007669"/>
    <property type="project" value="TreeGrafter"/>
</dbReference>
<dbReference type="InterPro" id="IPR039426">
    <property type="entry name" value="TonB-dep_rcpt-like"/>
</dbReference>
<dbReference type="InterPro" id="IPR010105">
    <property type="entry name" value="TonB_sidphr_rcpt"/>
</dbReference>
<dbReference type="InterPro" id="IPR000531">
    <property type="entry name" value="Beta-barrel_TonB"/>
</dbReference>
<dbReference type="InterPro" id="IPR037066">
    <property type="entry name" value="Plug_dom_sf"/>
</dbReference>
<reference evidence="18 19" key="1">
    <citation type="submission" date="2016-10" db="EMBL/GenBank/DDBJ databases">
        <title>Complete Genome Sequence of the Nonylphenol-Degrading Bacterium Sphingobium cloacae JCM 10874T.</title>
        <authorList>
            <person name="Ootsuka M."/>
            <person name="Nishizawa T."/>
            <person name="Ohta H."/>
        </authorList>
    </citation>
    <scope>NUCLEOTIDE SEQUENCE [LARGE SCALE GENOMIC DNA]</scope>
    <source>
        <strain evidence="18 19">JCM 10874</strain>
    </source>
</reference>
<dbReference type="InterPro" id="IPR012910">
    <property type="entry name" value="Plug_dom"/>
</dbReference>
<dbReference type="Pfam" id="PF07660">
    <property type="entry name" value="STN"/>
    <property type="match status" value="1"/>
</dbReference>
<feature type="signal peptide" evidence="16">
    <location>
        <begin position="1"/>
        <end position="17"/>
    </location>
</feature>
<evidence type="ECO:0000256" key="15">
    <source>
        <dbReference type="RuleBase" id="RU003357"/>
    </source>
</evidence>
<keyword evidence="9" id="KW-0406">Ion transport</keyword>
<gene>
    <name evidence="18" type="ORF">SCLO_1000340</name>
</gene>
<evidence type="ECO:0000256" key="9">
    <source>
        <dbReference type="ARBA" id="ARBA00023065"/>
    </source>
</evidence>
<evidence type="ECO:0000256" key="1">
    <source>
        <dbReference type="ARBA" id="ARBA00004571"/>
    </source>
</evidence>
<evidence type="ECO:0000256" key="14">
    <source>
        <dbReference type="PROSITE-ProRule" id="PRU01360"/>
    </source>
</evidence>
<dbReference type="GO" id="GO:0038023">
    <property type="term" value="F:signaling receptor activity"/>
    <property type="evidence" value="ECO:0007669"/>
    <property type="project" value="InterPro"/>
</dbReference>
<dbReference type="PANTHER" id="PTHR32552:SF68">
    <property type="entry name" value="FERRICHROME OUTER MEMBRANE TRANSPORTER_PHAGE RECEPTOR"/>
    <property type="match status" value="1"/>
</dbReference>
<dbReference type="GO" id="GO:0009279">
    <property type="term" value="C:cell outer membrane"/>
    <property type="evidence" value="ECO:0007669"/>
    <property type="project" value="UniProtKB-SubCell"/>
</dbReference>
<dbReference type="FunFam" id="2.40.170.20:FF:000005">
    <property type="entry name" value="TonB-dependent siderophore receptor"/>
    <property type="match status" value="1"/>
</dbReference>
<keyword evidence="7 16" id="KW-0732">Signal</keyword>
<keyword evidence="13 14" id="KW-0998">Cell outer membrane</keyword>
<keyword evidence="6 14" id="KW-0812">Transmembrane</keyword>
<dbReference type="SUPFAM" id="SSF56935">
    <property type="entry name" value="Porins"/>
    <property type="match status" value="1"/>
</dbReference>
<dbReference type="InterPro" id="IPR011662">
    <property type="entry name" value="Secretin/TonB_short_N"/>
</dbReference>
<dbReference type="Proteomes" id="UP000218272">
    <property type="component" value="Chromosome SCLO_1"/>
</dbReference>
<dbReference type="KEGG" id="sclo:SCLO_1000340"/>
<dbReference type="Gene3D" id="3.55.50.30">
    <property type="match status" value="1"/>
</dbReference>
<evidence type="ECO:0000256" key="4">
    <source>
        <dbReference type="ARBA" id="ARBA00022452"/>
    </source>
</evidence>
<dbReference type="Gene3D" id="2.40.170.20">
    <property type="entry name" value="TonB-dependent receptor, beta-barrel domain"/>
    <property type="match status" value="1"/>
</dbReference>
<name>A0A1E1EXU1_9SPHN</name>
<evidence type="ECO:0000256" key="3">
    <source>
        <dbReference type="ARBA" id="ARBA00022448"/>
    </source>
</evidence>
<dbReference type="EMBL" id="AP017655">
    <property type="protein sequence ID" value="BAV63074.1"/>
    <property type="molecule type" value="Genomic_DNA"/>
</dbReference>
<evidence type="ECO:0000313" key="18">
    <source>
        <dbReference type="EMBL" id="BAV63074.1"/>
    </source>
</evidence>
<comment type="similarity">
    <text evidence="2 14 15">Belongs to the TonB-dependent receptor family.</text>
</comment>
<evidence type="ECO:0000256" key="11">
    <source>
        <dbReference type="ARBA" id="ARBA00023136"/>
    </source>
</evidence>
<dbReference type="GO" id="GO:0015891">
    <property type="term" value="P:siderophore transport"/>
    <property type="evidence" value="ECO:0007669"/>
    <property type="project" value="InterPro"/>
</dbReference>
<feature type="chain" id="PRO_5009112387" evidence="16">
    <location>
        <begin position="18"/>
        <end position="798"/>
    </location>
</feature>
<organism evidence="18 19">
    <name type="scientific">Sphingobium cloacae</name>
    <dbReference type="NCBI Taxonomy" id="120107"/>
    <lineage>
        <taxon>Bacteria</taxon>
        <taxon>Pseudomonadati</taxon>
        <taxon>Pseudomonadota</taxon>
        <taxon>Alphaproteobacteria</taxon>
        <taxon>Sphingomonadales</taxon>
        <taxon>Sphingomonadaceae</taxon>
        <taxon>Sphingobium</taxon>
    </lineage>
</organism>
<evidence type="ECO:0000256" key="6">
    <source>
        <dbReference type="ARBA" id="ARBA00022692"/>
    </source>
</evidence>
<evidence type="ECO:0000256" key="7">
    <source>
        <dbReference type="ARBA" id="ARBA00022729"/>
    </source>
</evidence>
<dbReference type="Gene3D" id="2.170.130.10">
    <property type="entry name" value="TonB-dependent receptor, plug domain"/>
    <property type="match status" value="1"/>
</dbReference>
<evidence type="ECO:0000313" key="19">
    <source>
        <dbReference type="Proteomes" id="UP000218272"/>
    </source>
</evidence>
<evidence type="ECO:0000256" key="5">
    <source>
        <dbReference type="ARBA" id="ARBA00022496"/>
    </source>
</evidence>
<evidence type="ECO:0000256" key="12">
    <source>
        <dbReference type="ARBA" id="ARBA00023170"/>
    </source>
</evidence>
<proteinExistence type="inferred from homology"/>
<accession>A0A1E1EXU1</accession>
<dbReference type="Pfam" id="PF00593">
    <property type="entry name" value="TonB_dep_Rec_b-barrel"/>
    <property type="match status" value="1"/>
</dbReference>
<dbReference type="AlphaFoldDB" id="A0A1E1EXU1"/>
<feature type="domain" description="Secretin/TonB short N-terminal" evidence="17">
    <location>
        <begin position="51"/>
        <end position="102"/>
    </location>
</feature>
<protein>
    <submittedName>
        <fullName evidence="18">Methicillin resistance protein FmtA</fullName>
    </submittedName>
</protein>
<dbReference type="NCBIfam" id="TIGR01783">
    <property type="entry name" value="TonB-siderophor"/>
    <property type="match status" value="1"/>
</dbReference>
<dbReference type="SMART" id="SM00965">
    <property type="entry name" value="STN"/>
    <property type="match status" value="1"/>
</dbReference>
<evidence type="ECO:0000256" key="2">
    <source>
        <dbReference type="ARBA" id="ARBA00009810"/>
    </source>
</evidence>
<dbReference type="Pfam" id="PF07715">
    <property type="entry name" value="Plug"/>
    <property type="match status" value="1"/>
</dbReference>
<sequence length="798" mass="86982">MLAGAALWFLSVPAAYAQSAPDAPQASARGFSIPAQPLRDALLQLMRDGSLQIAFEPADVDGRTSSTVSGSMSAGEALSRLLTGTGLTFRYVTTGSVVLERAPQSSGGAIELGPVRVEGAGEQQRYVAAPYSATGPARGYAASRSEAGTKTDTTMLENPQSVSIVTSEQMAARAVTNIGDALAYTAGALDTFGGSDPRWSFVFTRGFSTMGNVYLDGTRIADGFFGSARVEPYGLERIELLKGPASMLYGQSPPGGLLNQVTKRPQAQASHEINLTLGNFDRYQGSFDTTGPIDEDGTFLYRLTGLVRNSGTQIDHIGDDRYYIAPAFTWAPSTETSFTLLTHFQREDLGPQAVPYPAEGTLYRSDVFGQIPRDLFIGEPAYNRYLKNQYSIGYNFEQKLGSAVTFRQNVRFLANDLDYRTLNGYGLLADGHSIDRGSVSSQERMRSLVADNNLQILFGTGPITHQLLVGADYRWSRLSYEYGSADVTPFDLLNPVYGLKIDPPAPRLKTTVSLQQLGVYAQDQIKFDRLVLTLGGRFDWADDKTRDRLDGTTSTEKYHAFTGRAGLNYVFDNGIAPYVSYSSSFEPITGTYAPERGGARFKPTRGEQYEAGVKYQPMGSGSYLTASVYQLTQKNVVTDDPLYQDFSVQTGEIRVRGIELEGLVTLTQGLNLAASATRMDTKVTQSNTGTQGNRLNRAPKTMANAWLDYTFQKGSLSGFGLGAGVRYVASRFGNITNTVLLPSYTVFDGALHYDLDKWRVQLNANNLFDKRYVAICTSPDNCVYGASRTIVATLGYRF</sequence>
<keyword evidence="10 15" id="KW-0798">TonB box</keyword>
<keyword evidence="12" id="KW-0675">Receptor</keyword>
<dbReference type="InterPro" id="IPR036942">
    <property type="entry name" value="Beta-barrel_TonB_sf"/>
</dbReference>
<evidence type="ECO:0000256" key="16">
    <source>
        <dbReference type="SAM" id="SignalP"/>
    </source>
</evidence>
<keyword evidence="4 14" id="KW-1134">Transmembrane beta strand</keyword>
<keyword evidence="3 14" id="KW-0813">Transport</keyword>
<keyword evidence="11 14" id="KW-0472">Membrane</keyword>
<keyword evidence="5" id="KW-0410">Iron transport</keyword>
<evidence type="ECO:0000256" key="8">
    <source>
        <dbReference type="ARBA" id="ARBA00023004"/>
    </source>
</evidence>
<evidence type="ECO:0000259" key="17">
    <source>
        <dbReference type="SMART" id="SM00965"/>
    </source>
</evidence>
<dbReference type="PROSITE" id="PS52016">
    <property type="entry name" value="TONB_DEPENDENT_REC_3"/>
    <property type="match status" value="1"/>
</dbReference>
<evidence type="ECO:0000256" key="10">
    <source>
        <dbReference type="ARBA" id="ARBA00023077"/>
    </source>
</evidence>
<dbReference type="CDD" id="cd01347">
    <property type="entry name" value="ligand_gated_channel"/>
    <property type="match status" value="1"/>
</dbReference>
<comment type="subcellular location">
    <subcellularLocation>
        <location evidence="1 14">Cell outer membrane</location>
        <topology evidence="1 14">Multi-pass membrane protein</topology>
    </subcellularLocation>
</comment>
<dbReference type="FunFam" id="2.170.130.10:FF:000001">
    <property type="entry name" value="Catecholate siderophore TonB-dependent receptor"/>
    <property type="match status" value="1"/>
</dbReference>
<keyword evidence="19" id="KW-1185">Reference proteome</keyword>